<dbReference type="OrthoDB" id="9805604at2"/>
<dbReference type="EMBL" id="CP002085">
    <property type="protein sequence ID" value="ADK83457.1"/>
    <property type="molecule type" value="Genomic_DNA"/>
</dbReference>
<dbReference type="STRING" id="644282.Deba_0078"/>
<dbReference type="eggNOG" id="COG1778">
    <property type="taxonomic scope" value="Bacteria"/>
</dbReference>
<dbReference type="Proteomes" id="UP000009047">
    <property type="component" value="Chromosome"/>
</dbReference>
<keyword evidence="2" id="KW-1185">Reference proteome</keyword>
<dbReference type="InterPro" id="IPR036412">
    <property type="entry name" value="HAD-like_sf"/>
</dbReference>
<organism evidence="1 2">
    <name type="scientific">Desulfarculus baarsii (strain ATCC 33931 / DSM 2075 / LMG 7858 / VKM B-1802 / 2st14)</name>
    <dbReference type="NCBI Taxonomy" id="644282"/>
    <lineage>
        <taxon>Bacteria</taxon>
        <taxon>Pseudomonadati</taxon>
        <taxon>Thermodesulfobacteriota</taxon>
        <taxon>Desulfarculia</taxon>
        <taxon>Desulfarculales</taxon>
        <taxon>Desulfarculaceae</taxon>
        <taxon>Desulfarculus</taxon>
    </lineage>
</organism>
<protein>
    <submittedName>
        <fullName evidence="1">KdsC</fullName>
    </submittedName>
</protein>
<accession>E1QDD8</accession>
<dbReference type="SUPFAM" id="SSF56784">
    <property type="entry name" value="HAD-like"/>
    <property type="match status" value="1"/>
</dbReference>
<reference evidence="1 2" key="1">
    <citation type="journal article" date="2010" name="Stand. Genomic Sci.">
        <title>Complete genome sequence of Desulfarculus baarsii type strain (2st14).</title>
        <authorList>
            <person name="Sun H."/>
            <person name="Spring S."/>
            <person name="Lapidus A."/>
            <person name="Davenport K."/>
            <person name="Del Rio T.G."/>
            <person name="Tice H."/>
            <person name="Nolan M."/>
            <person name="Copeland A."/>
            <person name="Cheng J.F."/>
            <person name="Lucas S."/>
            <person name="Tapia R."/>
            <person name="Goodwin L."/>
            <person name="Pitluck S."/>
            <person name="Ivanova N."/>
            <person name="Pagani I."/>
            <person name="Mavromatis K."/>
            <person name="Ovchinnikova G."/>
            <person name="Pati A."/>
            <person name="Chen A."/>
            <person name="Palaniappan K."/>
            <person name="Hauser L."/>
            <person name="Chang Y.J."/>
            <person name="Jeffries C.D."/>
            <person name="Detter J.C."/>
            <person name="Han C."/>
            <person name="Rohde M."/>
            <person name="Brambilla E."/>
            <person name="Goker M."/>
            <person name="Woyke T."/>
            <person name="Bristow J."/>
            <person name="Eisen J.A."/>
            <person name="Markowitz V."/>
            <person name="Hugenholtz P."/>
            <person name="Kyrpides N.C."/>
            <person name="Klenk H.P."/>
            <person name="Land M."/>
        </authorList>
    </citation>
    <scope>NUCLEOTIDE SEQUENCE [LARGE SCALE GENOMIC DNA]</scope>
    <source>
        <strain evidence="2">ATCC 33931 / DSM 2075 / LMG 7858 / VKM B-1802 / 2st14</strain>
    </source>
</reference>
<dbReference type="Gene3D" id="3.40.50.1000">
    <property type="entry name" value="HAD superfamily/HAD-like"/>
    <property type="match status" value="1"/>
</dbReference>
<evidence type="ECO:0000313" key="2">
    <source>
        <dbReference type="Proteomes" id="UP000009047"/>
    </source>
</evidence>
<dbReference type="InterPro" id="IPR050793">
    <property type="entry name" value="CMP-NeuNAc_synthase"/>
</dbReference>
<name>E1QDD8_DESB2</name>
<evidence type="ECO:0000313" key="1">
    <source>
        <dbReference type="EMBL" id="ADK83457.1"/>
    </source>
</evidence>
<dbReference type="Pfam" id="PF08282">
    <property type="entry name" value="Hydrolase_3"/>
    <property type="match status" value="1"/>
</dbReference>
<dbReference type="KEGG" id="dbr:Deba_0078"/>
<proteinExistence type="predicted"/>
<dbReference type="InterPro" id="IPR023214">
    <property type="entry name" value="HAD_sf"/>
</dbReference>
<dbReference type="HOGENOM" id="CLU_106694_0_1_7"/>
<gene>
    <name evidence="1" type="ordered locus">Deba_0078</name>
</gene>
<dbReference type="PANTHER" id="PTHR21485:SF3">
    <property type="entry name" value="N-ACYLNEURAMINATE CYTIDYLYLTRANSFERASE"/>
    <property type="match status" value="1"/>
</dbReference>
<sequence>MTLDQPPRPKAPLDERDLRARLDDIRLVLLELEGTATDGAVSFAPDGGQSLRFCRADMIGLANIVAAGYKVVGLARRGLPAAEAFCRAAGVDFLAHDGDKGDLIQFIGLERGAKPFQTLYFGADMDDLEVMFQAGVAVCPAQASPWLRAAAQVVTQAAGGAGAVRELCDLLLREHSLHLE</sequence>
<dbReference type="PANTHER" id="PTHR21485">
    <property type="entry name" value="HAD SUPERFAMILY MEMBERS CMAS AND KDSC"/>
    <property type="match status" value="1"/>
</dbReference>
<dbReference type="RefSeq" id="WP_013256913.1">
    <property type="nucleotide sequence ID" value="NC_014365.1"/>
</dbReference>
<dbReference type="AlphaFoldDB" id="E1QDD8"/>
<dbReference type="GO" id="GO:0008781">
    <property type="term" value="F:N-acylneuraminate cytidylyltransferase activity"/>
    <property type="evidence" value="ECO:0007669"/>
    <property type="project" value="TreeGrafter"/>
</dbReference>